<protein>
    <submittedName>
        <fullName evidence="11">Exported TonB protein</fullName>
    </submittedName>
</protein>
<gene>
    <name evidence="11" type="ordered locus">BMS_1199</name>
</gene>
<dbReference type="InterPro" id="IPR051045">
    <property type="entry name" value="TonB-dependent_transducer"/>
</dbReference>
<dbReference type="Pfam" id="PF03544">
    <property type="entry name" value="TonB_C"/>
    <property type="match status" value="1"/>
</dbReference>
<dbReference type="InterPro" id="IPR037682">
    <property type="entry name" value="TonB_C"/>
</dbReference>
<dbReference type="OrthoDB" id="9792439at2"/>
<dbReference type="KEGG" id="bmx:BMS_1199"/>
<keyword evidence="9" id="KW-0472">Membrane</keyword>
<dbReference type="GO" id="GO:0055085">
    <property type="term" value="P:transmembrane transport"/>
    <property type="evidence" value="ECO:0007669"/>
    <property type="project" value="InterPro"/>
</dbReference>
<dbReference type="STRING" id="862908.BMS_1199"/>
<dbReference type="GO" id="GO:0031992">
    <property type="term" value="F:energy transducer activity"/>
    <property type="evidence" value="ECO:0007669"/>
    <property type="project" value="TreeGrafter"/>
</dbReference>
<sequence length="186" mass="20889">MFSITRDKSFQISLCLALAVHALVLFQSKPNPLIIQSEISLHNMDSKLKLNLEKRVVKKPVTKKKIVKKAKKPVAKKEPIIEQEVVKAQSAIMKTKINKASMHAPKPRYPRMAIKRGIEGSVVVKILIDEKGLPYDVSVLKSSGHKLLDEAAKKTAMQWKFSPAFVDGKPVKSQNHQPFVFSLQNI</sequence>
<dbReference type="RefSeq" id="WP_014243860.1">
    <property type="nucleotide sequence ID" value="NC_016620.1"/>
</dbReference>
<proteinExistence type="inferred from homology"/>
<keyword evidence="7" id="KW-0653">Protein transport</keyword>
<evidence type="ECO:0000256" key="9">
    <source>
        <dbReference type="ARBA" id="ARBA00023136"/>
    </source>
</evidence>
<dbReference type="PANTHER" id="PTHR33446:SF2">
    <property type="entry name" value="PROTEIN TONB"/>
    <property type="match status" value="1"/>
</dbReference>
<keyword evidence="3" id="KW-0813">Transport</keyword>
<organism evidence="11 12">
    <name type="scientific">Halobacteriovorax marinus (strain ATCC BAA-682 / DSM 15412 / SJ)</name>
    <name type="common">Bacteriovorax marinus</name>
    <dbReference type="NCBI Taxonomy" id="862908"/>
    <lineage>
        <taxon>Bacteria</taxon>
        <taxon>Pseudomonadati</taxon>
        <taxon>Bdellovibrionota</taxon>
        <taxon>Bacteriovoracia</taxon>
        <taxon>Bacteriovoracales</taxon>
        <taxon>Halobacteriovoraceae</taxon>
        <taxon>Halobacteriovorax</taxon>
    </lineage>
</organism>
<comment type="similarity">
    <text evidence="2">Belongs to the TonB family.</text>
</comment>
<dbReference type="AlphaFoldDB" id="E1WYX9"/>
<accession>E1WYX9</accession>
<evidence type="ECO:0000313" key="11">
    <source>
        <dbReference type="EMBL" id="CBW26076.1"/>
    </source>
</evidence>
<evidence type="ECO:0000256" key="3">
    <source>
        <dbReference type="ARBA" id="ARBA00022448"/>
    </source>
</evidence>
<dbReference type="HOGENOM" id="CLU_1452555_0_0_7"/>
<evidence type="ECO:0000256" key="5">
    <source>
        <dbReference type="ARBA" id="ARBA00022519"/>
    </source>
</evidence>
<dbReference type="NCBIfam" id="TIGR01352">
    <property type="entry name" value="tonB_Cterm"/>
    <property type="match status" value="1"/>
</dbReference>
<evidence type="ECO:0000256" key="8">
    <source>
        <dbReference type="ARBA" id="ARBA00022989"/>
    </source>
</evidence>
<dbReference type="GO" id="GO:0098797">
    <property type="term" value="C:plasma membrane protein complex"/>
    <property type="evidence" value="ECO:0007669"/>
    <property type="project" value="TreeGrafter"/>
</dbReference>
<feature type="domain" description="TonB C-terminal" evidence="10">
    <location>
        <begin position="94"/>
        <end position="186"/>
    </location>
</feature>
<name>E1WYX9_HALMS</name>
<evidence type="ECO:0000256" key="4">
    <source>
        <dbReference type="ARBA" id="ARBA00022475"/>
    </source>
</evidence>
<reference evidence="12" key="1">
    <citation type="journal article" date="2013" name="ISME J.">
        <title>A small predatory core genome in the divergent marine Bacteriovorax marinus SJ and the terrestrial Bdellovibrio bacteriovorus.</title>
        <authorList>
            <person name="Crossman L.C."/>
            <person name="Chen H."/>
            <person name="Cerdeno-Tarraga A.M."/>
            <person name="Brooks K."/>
            <person name="Quail M.A."/>
            <person name="Pineiro S.A."/>
            <person name="Hobley L."/>
            <person name="Sockett R.E."/>
            <person name="Bentley S.D."/>
            <person name="Parkhill J."/>
            <person name="Williams H.N."/>
            <person name="Stine O.C."/>
        </authorList>
    </citation>
    <scope>NUCLEOTIDE SEQUENCE [LARGE SCALE GENOMIC DNA]</scope>
    <source>
        <strain evidence="12">ATCC BAA-682 / DSM 15412 / SJ</strain>
    </source>
</reference>
<evidence type="ECO:0000256" key="7">
    <source>
        <dbReference type="ARBA" id="ARBA00022927"/>
    </source>
</evidence>
<dbReference type="eggNOG" id="COG0810">
    <property type="taxonomic scope" value="Bacteria"/>
</dbReference>
<evidence type="ECO:0000256" key="1">
    <source>
        <dbReference type="ARBA" id="ARBA00004383"/>
    </source>
</evidence>
<keyword evidence="6" id="KW-0812">Transmembrane</keyword>
<keyword evidence="12" id="KW-1185">Reference proteome</keyword>
<dbReference type="SUPFAM" id="SSF74653">
    <property type="entry name" value="TolA/TonB C-terminal domain"/>
    <property type="match status" value="1"/>
</dbReference>
<dbReference type="GO" id="GO:0015031">
    <property type="term" value="P:protein transport"/>
    <property type="evidence" value="ECO:0007669"/>
    <property type="project" value="UniProtKB-KW"/>
</dbReference>
<keyword evidence="8" id="KW-1133">Transmembrane helix</keyword>
<dbReference type="PROSITE" id="PS52015">
    <property type="entry name" value="TONB_CTD"/>
    <property type="match status" value="1"/>
</dbReference>
<keyword evidence="4" id="KW-1003">Cell membrane</keyword>
<evidence type="ECO:0000259" key="10">
    <source>
        <dbReference type="PROSITE" id="PS52015"/>
    </source>
</evidence>
<dbReference type="EMBL" id="FQ312005">
    <property type="protein sequence ID" value="CBW26076.1"/>
    <property type="molecule type" value="Genomic_DNA"/>
</dbReference>
<keyword evidence="5" id="KW-0997">Cell inner membrane</keyword>
<dbReference type="Gene3D" id="3.30.1150.10">
    <property type="match status" value="1"/>
</dbReference>
<dbReference type="Proteomes" id="UP000008963">
    <property type="component" value="Chromosome"/>
</dbReference>
<evidence type="ECO:0000256" key="2">
    <source>
        <dbReference type="ARBA" id="ARBA00006555"/>
    </source>
</evidence>
<evidence type="ECO:0000256" key="6">
    <source>
        <dbReference type="ARBA" id="ARBA00022692"/>
    </source>
</evidence>
<dbReference type="InterPro" id="IPR006260">
    <property type="entry name" value="TonB/TolA_C"/>
</dbReference>
<dbReference type="PATRIC" id="fig|862908.3.peg.1141"/>
<evidence type="ECO:0000313" key="12">
    <source>
        <dbReference type="Proteomes" id="UP000008963"/>
    </source>
</evidence>
<dbReference type="PANTHER" id="PTHR33446">
    <property type="entry name" value="PROTEIN TONB-RELATED"/>
    <property type="match status" value="1"/>
</dbReference>
<comment type="subcellular location">
    <subcellularLocation>
        <location evidence="1">Cell inner membrane</location>
        <topology evidence="1">Single-pass membrane protein</topology>
        <orientation evidence="1">Periplasmic side</orientation>
    </subcellularLocation>
</comment>